<protein>
    <submittedName>
        <fullName evidence="1">Uncharacterized protein</fullName>
    </submittedName>
</protein>
<accession>A0A0E9XG25</accession>
<evidence type="ECO:0000313" key="1">
    <source>
        <dbReference type="EMBL" id="JAI01703.1"/>
    </source>
</evidence>
<sequence length="60" mass="6942">MLQVRKQNVLCLGLCFTSKTWNRKPKTSGQCPLNGCTVDFMLRKNAVPHEERFDKFKLKG</sequence>
<organism evidence="1">
    <name type="scientific">Anguilla anguilla</name>
    <name type="common">European freshwater eel</name>
    <name type="synonym">Muraena anguilla</name>
    <dbReference type="NCBI Taxonomy" id="7936"/>
    <lineage>
        <taxon>Eukaryota</taxon>
        <taxon>Metazoa</taxon>
        <taxon>Chordata</taxon>
        <taxon>Craniata</taxon>
        <taxon>Vertebrata</taxon>
        <taxon>Euteleostomi</taxon>
        <taxon>Actinopterygii</taxon>
        <taxon>Neopterygii</taxon>
        <taxon>Teleostei</taxon>
        <taxon>Anguilliformes</taxon>
        <taxon>Anguillidae</taxon>
        <taxon>Anguilla</taxon>
    </lineage>
</organism>
<reference evidence="1" key="2">
    <citation type="journal article" date="2015" name="Fish Shellfish Immunol.">
        <title>Early steps in the European eel (Anguilla anguilla)-Vibrio vulnificus interaction in the gills: Role of the RtxA13 toxin.</title>
        <authorList>
            <person name="Callol A."/>
            <person name="Pajuelo D."/>
            <person name="Ebbesson L."/>
            <person name="Teles M."/>
            <person name="MacKenzie S."/>
            <person name="Amaro C."/>
        </authorList>
    </citation>
    <scope>NUCLEOTIDE SEQUENCE</scope>
</reference>
<dbReference type="AlphaFoldDB" id="A0A0E9XG25"/>
<reference evidence="1" key="1">
    <citation type="submission" date="2014-11" db="EMBL/GenBank/DDBJ databases">
        <authorList>
            <person name="Amaro Gonzalez C."/>
        </authorList>
    </citation>
    <scope>NUCLEOTIDE SEQUENCE</scope>
</reference>
<name>A0A0E9XG25_ANGAN</name>
<dbReference type="EMBL" id="GBXM01006875">
    <property type="protein sequence ID" value="JAI01703.1"/>
    <property type="molecule type" value="Transcribed_RNA"/>
</dbReference>
<proteinExistence type="predicted"/>